<dbReference type="SUPFAM" id="SSF56014">
    <property type="entry name" value="Nitrite and sulphite reductase 4Fe-4S domain-like"/>
    <property type="match status" value="2"/>
</dbReference>
<dbReference type="InterPro" id="IPR005117">
    <property type="entry name" value="NiRdtase/SiRdtase_haem-b_fer"/>
</dbReference>
<dbReference type="Proteomes" id="UP000284277">
    <property type="component" value="Unassembled WGS sequence"/>
</dbReference>
<evidence type="ECO:0000256" key="3">
    <source>
        <dbReference type="ARBA" id="ARBA00022723"/>
    </source>
</evidence>
<dbReference type="GO" id="GO:0051539">
    <property type="term" value="F:4 iron, 4 sulfur cluster binding"/>
    <property type="evidence" value="ECO:0007669"/>
    <property type="project" value="UniProtKB-KW"/>
</dbReference>
<evidence type="ECO:0000256" key="1">
    <source>
        <dbReference type="ARBA" id="ARBA00022485"/>
    </source>
</evidence>
<dbReference type="RefSeq" id="WP_120196801.1">
    <property type="nucleotide sequence ID" value="NZ_MCIA01000015.1"/>
</dbReference>
<sequence length="518" mass="58088">MEKSLDEILLGEIDGFRELGHKFITGEVSKMDFKGASGGMGVYAHRNGKELMIRFRIPSGIARLEALQFIYEYATKYGAENIHLTTRQAIQLHGIDIDQVCEVMEAGIKQGVYTRGSGGNFPRNIALSPLSGVEKDEVFDVSSYALAVGDYFLQKIYTYKLPRKLKVSFSNNAEDASHAGAVDLGFLAVEENGKKYFKVYVAGGLGRNSKLGLEFPELIELEDVLYHVEAATQIFISEGDYQNKSKARMRYIVDRMGAEEFMKCYKEHLKKVTESQVLRLSVNDKEYNKVGSKTEVKSSRLYEQKQDGLYSVYVHPVGGQLSLSDLKLVIDQVREIPDAEIRLAMSEGFYVRNLDGQEAEKILELTKHIGGDSRLERSVACIGVPTCQIGILESQETLKEVITYFKEKNYTEDVLPQIHISGCSNSCSAHEIGEIGFCGKKLNVQGEVKDAFELHLGGRLGVGNAKLADYCGDILRESLPEFLYEIASDLSKTRKELNEYIEENQPQLENILDHYIIK</sequence>
<dbReference type="AlphaFoldDB" id="A0A419T3C5"/>
<dbReference type="Pfam" id="PF01077">
    <property type="entry name" value="NIR_SIR"/>
    <property type="match status" value="1"/>
</dbReference>
<dbReference type="EMBL" id="MCIA01000015">
    <property type="protein sequence ID" value="RKD31898.1"/>
    <property type="molecule type" value="Genomic_DNA"/>
</dbReference>
<dbReference type="PROSITE" id="PS00365">
    <property type="entry name" value="NIR_SIR"/>
    <property type="match status" value="1"/>
</dbReference>
<evidence type="ECO:0000313" key="10">
    <source>
        <dbReference type="Proteomes" id="UP000284277"/>
    </source>
</evidence>
<keyword evidence="5" id="KW-0408">Iron</keyword>
<evidence type="ECO:0000256" key="6">
    <source>
        <dbReference type="ARBA" id="ARBA00023014"/>
    </source>
</evidence>
<dbReference type="PRINTS" id="PR00397">
    <property type="entry name" value="SIROHAEM"/>
</dbReference>
<feature type="domain" description="Nitrite/Sulfite reductase ferredoxin-like" evidence="8">
    <location>
        <begin position="44"/>
        <end position="106"/>
    </location>
</feature>
<protein>
    <submittedName>
        <fullName evidence="9">Ferredoxin--nitrite reductase</fullName>
    </submittedName>
</protein>
<proteinExistence type="predicted"/>
<dbReference type="InterPro" id="IPR006066">
    <property type="entry name" value="NO2/SO3_Rdtase_FeS/sirohaem_BS"/>
</dbReference>
<dbReference type="Gene3D" id="3.90.480.10">
    <property type="entry name" value="Sulfite Reductase Hemoprotein,Domain 2"/>
    <property type="match status" value="1"/>
</dbReference>
<gene>
    <name evidence="9" type="ORF">BET01_19195</name>
</gene>
<name>A0A419T3C5_9FIRM</name>
<keyword evidence="3" id="KW-0479">Metal-binding</keyword>
<keyword evidence="1" id="KW-0004">4Fe-4S</keyword>
<dbReference type="InterPro" id="IPR045854">
    <property type="entry name" value="NO2/SO3_Rdtase_4Fe4S_sf"/>
</dbReference>
<accession>A0A419T3C5</accession>
<feature type="domain" description="Nitrite/sulphite reductase 4Fe-4S" evidence="7">
    <location>
        <begin position="119"/>
        <end position="271"/>
    </location>
</feature>
<keyword evidence="2" id="KW-0349">Heme</keyword>
<dbReference type="Pfam" id="PF03460">
    <property type="entry name" value="NIR_SIR_ferr"/>
    <property type="match status" value="2"/>
</dbReference>
<dbReference type="InterPro" id="IPR051329">
    <property type="entry name" value="NIR_SIR_4Fe-4S"/>
</dbReference>
<evidence type="ECO:0000259" key="7">
    <source>
        <dbReference type="Pfam" id="PF01077"/>
    </source>
</evidence>
<dbReference type="Gene3D" id="3.30.413.10">
    <property type="entry name" value="Sulfite Reductase Hemoprotein, domain 1"/>
    <property type="match status" value="2"/>
</dbReference>
<dbReference type="OrthoDB" id="9803707at2"/>
<evidence type="ECO:0000256" key="4">
    <source>
        <dbReference type="ARBA" id="ARBA00023002"/>
    </source>
</evidence>
<dbReference type="GO" id="GO:0046872">
    <property type="term" value="F:metal ion binding"/>
    <property type="evidence" value="ECO:0007669"/>
    <property type="project" value="UniProtKB-KW"/>
</dbReference>
<keyword evidence="6" id="KW-0411">Iron-sulfur</keyword>
<evidence type="ECO:0000259" key="8">
    <source>
        <dbReference type="Pfam" id="PF03460"/>
    </source>
</evidence>
<reference evidence="9 10" key="1">
    <citation type="submission" date="2016-08" db="EMBL/GenBank/DDBJ databases">
        <title>A new outlook on sporulation: Clostridium algidixylanolyticum.</title>
        <authorList>
            <person name="Poppleton D.I."/>
            <person name="Gribaldo S."/>
        </authorList>
    </citation>
    <scope>NUCLEOTIDE SEQUENCE [LARGE SCALE GENOMIC DNA]</scope>
    <source>
        <strain evidence="9 10">SPL73</strain>
    </source>
</reference>
<dbReference type="InterPro" id="IPR036136">
    <property type="entry name" value="Nit/Sulf_reduc_fer-like_dom_sf"/>
</dbReference>
<evidence type="ECO:0000256" key="5">
    <source>
        <dbReference type="ARBA" id="ARBA00023004"/>
    </source>
</evidence>
<organism evidence="9 10">
    <name type="scientific">Lacrimispora algidixylanolytica</name>
    <dbReference type="NCBI Taxonomy" id="94868"/>
    <lineage>
        <taxon>Bacteria</taxon>
        <taxon>Bacillati</taxon>
        <taxon>Bacillota</taxon>
        <taxon>Clostridia</taxon>
        <taxon>Lachnospirales</taxon>
        <taxon>Lachnospiraceae</taxon>
        <taxon>Lacrimispora</taxon>
    </lineage>
</organism>
<feature type="domain" description="Nitrite/Sulfite reductase ferredoxin-like" evidence="8">
    <location>
        <begin position="302"/>
        <end position="365"/>
    </location>
</feature>
<keyword evidence="4" id="KW-0560">Oxidoreductase</keyword>
<evidence type="ECO:0000313" key="9">
    <source>
        <dbReference type="EMBL" id="RKD31898.1"/>
    </source>
</evidence>
<dbReference type="PANTHER" id="PTHR32439">
    <property type="entry name" value="FERREDOXIN--NITRITE REDUCTASE, CHLOROPLASTIC"/>
    <property type="match status" value="1"/>
</dbReference>
<dbReference type="InterPro" id="IPR006067">
    <property type="entry name" value="NO2/SO3_Rdtase_4Fe4S_dom"/>
</dbReference>
<dbReference type="PANTHER" id="PTHR32439:SF9">
    <property type="entry name" value="BLR3264 PROTEIN"/>
    <property type="match status" value="1"/>
</dbReference>
<comment type="caution">
    <text evidence="9">The sequence shown here is derived from an EMBL/GenBank/DDBJ whole genome shotgun (WGS) entry which is preliminary data.</text>
</comment>
<keyword evidence="10" id="KW-1185">Reference proteome</keyword>
<dbReference type="GO" id="GO:0016491">
    <property type="term" value="F:oxidoreductase activity"/>
    <property type="evidence" value="ECO:0007669"/>
    <property type="project" value="UniProtKB-KW"/>
</dbReference>
<dbReference type="SUPFAM" id="SSF55124">
    <property type="entry name" value="Nitrite/Sulfite reductase N-terminal domain-like"/>
    <property type="match status" value="2"/>
</dbReference>
<evidence type="ECO:0000256" key="2">
    <source>
        <dbReference type="ARBA" id="ARBA00022617"/>
    </source>
</evidence>
<dbReference type="GO" id="GO:0020037">
    <property type="term" value="F:heme binding"/>
    <property type="evidence" value="ECO:0007669"/>
    <property type="project" value="InterPro"/>
</dbReference>